<evidence type="ECO:0000313" key="2">
    <source>
        <dbReference type="Proteomes" id="UP000242814"/>
    </source>
</evidence>
<protein>
    <submittedName>
        <fullName evidence="1">Uncharacterized protein</fullName>
    </submittedName>
</protein>
<gene>
    <name evidence="1" type="ORF">ACO22_03381</name>
</gene>
<dbReference type="VEuPathDB" id="FungiDB:PABG_05636"/>
<name>A0A1D2JFZ5_PARBR</name>
<dbReference type="OMA" id="GCKFTLY"/>
<organism evidence="1 2">
    <name type="scientific">Paracoccidioides brasiliensis</name>
    <dbReference type="NCBI Taxonomy" id="121759"/>
    <lineage>
        <taxon>Eukaryota</taxon>
        <taxon>Fungi</taxon>
        <taxon>Dikarya</taxon>
        <taxon>Ascomycota</taxon>
        <taxon>Pezizomycotina</taxon>
        <taxon>Eurotiomycetes</taxon>
        <taxon>Eurotiomycetidae</taxon>
        <taxon>Onygenales</taxon>
        <taxon>Ajellomycetaceae</taxon>
        <taxon>Paracoccidioides</taxon>
    </lineage>
</organism>
<dbReference type="OrthoDB" id="4252872at2759"/>
<accession>A0A1D2JFZ5</accession>
<evidence type="ECO:0000313" key="1">
    <source>
        <dbReference type="EMBL" id="ODH32312.1"/>
    </source>
</evidence>
<sequence length="148" mass="16455">MATDKDATESNDSSGFLSTLDSDAKRDLDELAVWLRTAEMVAQGESTWRCVDIAKFQKINPLLTKLNVDKDGCKFTLYRISGCMTIQKGPGVHNFFFPLLGAVDIHGVRLEPGKFARFTSDQDIDAQLDFLVISVPEAFSMSDDDKLK</sequence>
<dbReference type="VEuPathDB" id="FungiDB:PADG_05965"/>
<dbReference type="Proteomes" id="UP000242814">
    <property type="component" value="Unassembled WGS sequence"/>
</dbReference>
<comment type="caution">
    <text evidence="1">The sequence shown here is derived from an EMBL/GenBank/DDBJ whole genome shotgun (WGS) entry which is preliminary data.</text>
</comment>
<dbReference type="AlphaFoldDB" id="A0A1D2JFZ5"/>
<dbReference type="EMBL" id="LZYO01000115">
    <property type="protein sequence ID" value="ODH32312.1"/>
    <property type="molecule type" value="Genomic_DNA"/>
</dbReference>
<proteinExistence type="predicted"/>
<reference evidence="1 2" key="1">
    <citation type="submission" date="2016-06" db="EMBL/GenBank/DDBJ databases">
        <authorList>
            <person name="Kjaerup R.B."/>
            <person name="Dalgaard T.S."/>
            <person name="Juul-Madsen H.R."/>
        </authorList>
    </citation>
    <scope>NUCLEOTIDE SEQUENCE [LARGE SCALE GENOMIC DNA]</scope>
    <source>
        <strain evidence="1 2">Pb300</strain>
    </source>
</reference>